<dbReference type="PROSITE" id="PS50833">
    <property type="entry name" value="BRIX"/>
    <property type="match status" value="1"/>
</dbReference>
<evidence type="ECO:0000313" key="7">
    <source>
        <dbReference type="EMBL" id="KAL2058654.1"/>
    </source>
</evidence>
<dbReference type="SMART" id="SM00879">
    <property type="entry name" value="Brix"/>
    <property type="match status" value="1"/>
</dbReference>
<organism evidence="7 8">
    <name type="scientific">Lepraria finkii</name>
    <dbReference type="NCBI Taxonomy" id="1340010"/>
    <lineage>
        <taxon>Eukaryota</taxon>
        <taxon>Fungi</taxon>
        <taxon>Dikarya</taxon>
        <taxon>Ascomycota</taxon>
        <taxon>Pezizomycotina</taxon>
        <taxon>Lecanoromycetes</taxon>
        <taxon>OSLEUM clade</taxon>
        <taxon>Lecanoromycetidae</taxon>
        <taxon>Lecanorales</taxon>
        <taxon>Lecanorineae</taxon>
        <taxon>Stereocaulaceae</taxon>
        <taxon>Lepraria</taxon>
    </lineage>
</organism>
<accession>A0ABR4BPI8</accession>
<evidence type="ECO:0000256" key="3">
    <source>
        <dbReference type="ARBA" id="ARBA00023242"/>
    </source>
</evidence>
<dbReference type="EMBL" id="JBHFEH010000002">
    <property type="protein sequence ID" value="KAL2058654.1"/>
    <property type="molecule type" value="Genomic_DNA"/>
</dbReference>
<feature type="region of interest" description="Disordered" evidence="5">
    <location>
        <begin position="285"/>
        <end position="329"/>
    </location>
</feature>
<dbReference type="Proteomes" id="UP001590951">
    <property type="component" value="Unassembled WGS sequence"/>
</dbReference>
<keyword evidence="3 4" id="KW-0539">Nucleus</keyword>
<name>A0ABR4BPI8_9LECA</name>
<dbReference type="Pfam" id="PF04427">
    <property type="entry name" value="Brix"/>
    <property type="match status" value="1"/>
</dbReference>
<dbReference type="InterPro" id="IPR039770">
    <property type="entry name" value="Rpf2"/>
</dbReference>
<feature type="compositionally biased region" description="Acidic residues" evidence="5">
    <location>
        <begin position="300"/>
        <end position="320"/>
    </location>
</feature>
<evidence type="ECO:0000313" key="8">
    <source>
        <dbReference type="Proteomes" id="UP001590951"/>
    </source>
</evidence>
<dbReference type="InterPro" id="IPR007109">
    <property type="entry name" value="Brix"/>
</dbReference>
<comment type="subcellular location">
    <subcellularLocation>
        <location evidence="1 4">Nucleus</location>
        <location evidence="1 4">Nucleolus</location>
    </subcellularLocation>
</comment>
<evidence type="ECO:0000256" key="4">
    <source>
        <dbReference type="RuleBase" id="RU367086"/>
    </source>
</evidence>
<gene>
    <name evidence="7" type="ORF">ABVK25_001382</name>
</gene>
<dbReference type="PANTHER" id="PTHR12728:SF0">
    <property type="entry name" value="RIBOSOME PRODUCTION FACTOR 2 HOMOLOG"/>
    <property type="match status" value="1"/>
</dbReference>
<evidence type="ECO:0000259" key="6">
    <source>
        <dbReference type="PROSITE" id="PS50833"/>
    </source>
</evidence>
<comment type="caution">
    <text evidence="7">The sequence shown here is derived from an EMBL/GenBank/DDBJ whole genome shotgun (WGS) entry which is preliminary data.</text>
</comment>
<sequence>MLRQIKPKSARSKRALAKQEPLIIENQKTTLLLRGTSSSSLVNDLLTDLHSLRRPYSVKFTKKNDIHPFDDASSLEFFSQKNDASLLVFGNNSKKRPHTLSFIRFFSGKVLDMLELHVVQDTARTLQQFKGEKCKIGVKPLLSFSGAQFESPTPNAYTKAKNVFTDFFRGQETTTVDVEGLQLLISFFAGEDAEDGQKAQIQMRCWRIITKRSGHKVPRVEVEEMGPRIDFRVGRIREAEEGMWKESLKKAKGTEAKTKKNVETDIVGDKVGRIHLGRQDLSELQTRKMKGLKRARDTEGEQDVLELEDVISQDEDEDGGVEVKRQRVA</sequence>
<evidence type="ECO:0000256" key="1">
    <source>
        <dbReference type="ARBA" id="ARBA00004604"/>
    </source>
</evidence>
<comment type="similarity">
    <text evidence="2 4">Belongs to the RPF2 family.</text>
</comment>
<feature type="domain" description="Brix" evidence="6">
    <location>
        <begin position="28"/>
        <end position="242"/>
    </location>
</feature>
<evidence type="ECO:0000256" key="2">
    <source>
        <dbReference type="ARBA" id="ARBA00010782"/>
    </source>
</evidence>
<dbReference type="PANTHER" id="PTHR12728">
    <property type="entry name" value="BRIX DOMAIN CONTAINING PROTEIN"/>
    <property type="match status" value="1"/>
</dbReference>
<protein>
    <recommendedName>
        <fullName evidence="4">Ribosome production factor 2 homolog</fullName>
    </recommendedName>
    <alternativeName>
        <fullName evidence="4">Ribosome biogenesis protein RPF2 homolog</fullName>
    </alternativeName>
</protein>
<proteinExistence type="inferred from homology"/>
<keyword evidence="8" id="KW-1185">Reference proteome</keyword>
<reference evidence="7 8" key="1">
    <citation type="submission" date="2024-09" db="EMBL/GenBank/DDBJ databases">
        <title>Rethinking Asexuality: The Enigmatic Case of Functional Sexual Genes in Lepraria (Stereocaulaceae).</title>
        <authorList>
            <person name="Doellman M."/>
            <person name="Sun Y."/>
            <person name="Barcenas-Pena A."/>
            <person name="Lumbsch H.T."/>
            <person name="Grewe F."/>
        </authorList>
    </citation>
    <scope>NUCLEOTIDE SEQUENCE [LARGE SCALE GENOMIC DNA]</scope>
    <source>
        <strain evidence="7 8">Grewe 0041</strain>
    </source>
</reference>
<evidence type="ECO:0000256" key="5">
    <source>
        <dbReference type="SAM" id="MobiDB-lite"/>
    </source>
</evidence>